<organism evidence="1 2">
    <name type="scientific">Puccinia graminis f. sp. tritici</name>
    <dbReference type="NCBI Taxonomy" id="56615"/>
    <lineage>
        <taxon>Eukaryota</taxon>
        <taxon>Fungi</taxon>
        <taxon>Dikarya</taxon>
        <taxon>Basidiomycota</taxon>
        <taxon>Pucciniomycotina</taxon>
        <taxon>Pucciniomycetes</taxon>
        <taxon>Pucciniales</taxon>
        <taxon>Pucciniaceae</taxon>
        <taxon>Puccinia</taxon>
    </lineage>
</organism>
<evidence type="ECO:0000313" key="2">
    <source>
        <dbReference type="Proteomes" id="UP000325313"/>
    </source>
</evidence>
<sequence length="111" mass="12901">MDRLTQTRLLDLEIRRHNRGAAGQVGSKLSVGSRRENRWLARSERIMLEVRTWQISNDSGITFFGPSRGPEEGQHAHAIQPRFASLSGFIWFHQPPSKALNFLHWRSMCWM</sequence>
<gene>
    <name evidence="1" type="ORF">PGTUg99_017901</name>
</gene>
<accession>A0A5B0Q8E6</accession>
<reference evidence="1 2" key="1">
    <citation type="submission" date="2019-05" db="EMBL/GenBank/DDBJ databases">
        <title>Emergence of the Ug99 lineage of the wheat stem rust pathogen through somatic hybridization.</title>
        <authorList>
            <person name="Li F."/>
            <person name="Upadhyaya N.M."/>
            <person name="Sperschneider J."/>
            <person name="Matny O."/>
            <person name="Nguyen-Phuc H."/>
            <person name="Mago R."/>
            <person name="Raley C."/>
            <person name="Miller M.E."/>
            <person name="Silverstein K.A.T."/>
            <person name="Henningsen E."/>
            <person name="Hirsch C.D."/>
            <person name="Visser B."/>
            <person name="Pretorius Z.A."/>
            <person name="Steffenson B.J."/>
            <person name="Schwessinger B."/>
            <person name="Dodds P.N."/>
            <person name="Figueroa M."/>
        </authorList>
    </citation>
    <scope>NUCLEOTIDE SEQUENCE [LARGE SCALE GENOMIC DNA]</scope>
    <source>
        <strain evidence="1 2">Ug99</strain>
    </source>
</reference>
<proteinExistence type="predicted"/>
<protein>
    <submittedName>
        <fullName evidence="1">Uncharacterized protein</fullName>
    </submittedName>
</protein>
<name>A0A5B0Q8E6_PUCGR</name>
<evidence type="ECO:0000313" key="1">
    <source>
        <dbReference type="EMBL" id="KAA1109536.1"/>
    </source>
</evidence>
<dbReference type="AlphaFoldDB" id="A0A5B0Q8E6"/>
<comment type="caution">
    <text evidence="1">The sequence shown here is derived from an EMBL/GenBank/DDBJ whole genome shotgun (WGS) entry which is preliminary data.</text>
</comment>
<dbReference type="EMBL" id="VDEP01000304">
    <property type="protein sequence ID" value="KAA1109536.1"/>
    <property type="molecule type" value="Genomic_DNA"/>
</dbReference>
<dbReference type="Proteomes" id="UP000325313">
    <property type="component" value="Unassembled WGS sequence"/>
</dbReference>